<dbReference type="PRINTS" id="PR00853">
    <property type="entry name" value="XPGRADSUPER"/>
</dbReference>
<feature type="domain" description="XPG-I" evidence="7">
    <location>
        <begin position="368"/>
        <end position="448"/>
    </location>
</feature>
<keyword evidence="3" id="KW-0479">Metal-binding</keyword>
<evidence type="ECO:0000259" key="8">
    <source>
        <dbReference type="SMART" id="SM00485"/>
    </source>
</evidence>
<evidence type="ECO:0000256" key="2">
    <source>
        <dbReference type="ARBA" id="ARBA00022722"/>
    </source>
</evidence>
<dbReference type="SUPFAM" id="SSF47807">
    <property type="entry name" value="5' to 3' exonuclease, C-terminal subdomain"/>
    <property type="match status" value="1"/>
</dbReference>
<dbReference type="EMBL" id="BQKY01000004">
    <property type="protein sequence ID" value="GJN89367.1"/>
    <property type="molecule type" value="Genomic_DNA"/>
</dbReference>
<feature type="region of interest" description="Disordered" evidence="6">
    <location>
        <begin position="161"/>
        <end position="236"/>
    </location>
</feature>
<comment type="cofactor">
    <cofactor evidence="1">
        <name>Mg(2+)</name>
        <dbReference type="ChEBI" id="CHEBI:18420"/>
    </cofactor>
</comment>
<dbReference type="GO" id="GO:0046872">
    <property type="term" value="F:metal ion binding"/>
    <property type="evidence" value="ECO:0007669"/>
    <property type="project" value="UniProtKB-KW"/>
</dbReference>
<protein>
    <recommendedName>
        <fullName evidence="11">PIN domain-like protein</fullName>
    </recommendedName>
</protein>
<dbReference type="SMART" id="SM00485">
    <property type="entry name" value="XPGN"/>
    <property type="match status" value="1"/>
</dbReference>
<dbReference type="InterPro" id="IPR006085">
    <property type="entry name" value="XPG_DNA_repair_N"/>
</dbReference>
<evidence type="ECO:0000256" key="5">
    <source>
        <dbReference type="ARBA" id="ARBA00022842"/>
    </source>
</evidence>
<dbReference type="GO" id="GO:0006281">
    <property type="term" value="P:DNA repair"/>
    <property type="evidence" value="ECO:0007669"/>
    <property type="project" value="UniProtKB-ARBA"/>
</dbReference>
<dbReference type="PANTHER" id="PTHR11081">
    <property type="entry name" value="FLAP ENDONUCLEASE FAMILY MEMBER"/>
    <property type="match status" value="1"/>
</dbReference>
<dbReference type="Pfam" id="PF00867">
    <property type="entry name" value="XPG_I"/>
    <property type="match status" value="1"/>
</dbReference>
<dbReference type="Gene3D" id="1.10.150.20">
    <property type="entry name" value="5' to 3' exonuclease, C-terminal subdomain"/>
    <property type="match status" value="1"/>
</dbReference>
<dbReference type="SUPFAM" id="SSF88723">
    <property type="entry name" value="PIN domain-like"/>
    <property type="match status" value="1"/>
</dbReference>
<keyword evidence="10" id="KW-1185">Reference proteome</keyword>
<evidence type="ECO:0000256" key="4">
    <source>
        <dbReference type="ARBA" id="ARBA00022801"/>
    </source>
</evidence>
<evidence type="ECO:0008006" key="11">
    <source>
        <dbReference type="Google" id="ProtNLM"/>
    </source>
</evidence>
<dbReference type="GO" id="GO:0003677">
    <property type="term" value="F:DNA binding"/>
    <property type="evidence" value="ECO:0007669"/>
    <property type="project" value="InterPro"/>
</dbReference>
<feature type="domain" description="XPG N-terminal" evidence="8">
    <location>
        <begin position="1"/>
        <end position="112"/>
    </location>
</feature>
<dbReference type="SMART" id="SM00484">
    <property type="entry name" value="XPGI"/>
    <property type="match status" value="1"/>
</dbReference>
<evidence type="ECO:0000313" key="10">
    <source>
        <dbReference type="Proteomes" id="UP001342314"/>
    </source>
</evidence>
<dbReference type="Gene3D" id="3.40.50.1010">
    <property type="entry name" value="5'-nuclease"/>
    <property type="match status" value="2"/>
</dbReference>
<dbReference type="InterPro" id="IPR008918">
    <property type="entry name" value="HhH2"/>
</dbReference>
<dbReference type="GO" id="GO:0004518">
    <property type="term" value="F:nuclease activity"/>
    <property type="evidence" value="ECO:0007669"/>
    <property type="project" value="UniProtKB-KW"/>
</dbReference>
<dbReference type="AlphaFoldDB" id="A0AAV5GJ46"/>
<gene>
    <name evidence="9" type="ORF">Rhopal_002347-T1</name>
</gene>
<dbReference type="Pfam" id="PF00752">
    <property type="entry name" value="XPG_N"/>
    <property type="match status" value="1"/>
</dbReference>
<dbReference type="GO" id="GO:0016787">
    <property type="term" value="F:hydrolase activity"/>
    <property type="evidence" value="ECO:0007669"/>
    <property type="project" value="UniProtKB-KW"/>
</dbReference>
<dbReference type="InterPro" id="IPR006084">
    <property type="entry name" value="XPG/Rad2"/>
</dbReference>
<feature type="region of interest" description="Disordered" evidence="6">
    <location>
        <begin position="618"/>
        <end position="651"/>
    </location>
</feature>
<feature type="region of interest" description="Disordered" evidence="6">
    <location>
        <begin position="538"/>
        <end position="572"/>
    </location>
</feature>
<keyword evidence="5" id="KW-0460">Magnesium</keyword>
<evidence type="ECO:0000256" key="3">
    <source>
        <dbReference type="ARBA" id="ARBA00022723"/>
    </source>
</evidence>
<name>A0AAV5GJ46_9BASI</name>
<keyword evidence="4" id="KW-0378">Hydrolase</keyword>
<evidence type="ECO:0000259" key="7">
    <source>
        <dbReference type="SMART" id="SM00484"/>
    </source>
</evidence>
<feature type="compositionally biased region" description="Low complexity" evidence="6">
    <location>
        <begin position="556"/>
        <end position="569"/>
    </location>
</feature>
<proteinExistence type="predicted"/>
<evidence type="ECO:0000256" key="1">
    <source>
        <dbReference type="ARBA" id="ARBA00001946"/>
    </source>
</evidence>
<comment type="caution">
    <text evidence="9">The sequence shown here is derived from an EMBL/GenBank/DDBJ whole genome shotgun (WGS) entry which is preliminary data.</text>
</comment>
<dbReference type="InterPro" id="IPR029060">
    <property type="entry name" value="PIN-like_dom_sf"/>
</dbReference>
<organism evidence="9 10">
    <name type="scientific">Rhodotorula paludigena</name>
    <dbReference type="NCBI Taxonomy" id="86838"/>
    <lineage>
        <taxon>Eukaryota</taxon>
        <taxon>Fungi</taxon>
        <taxon>Dikarya</taxon>
        <taxon>Basidiomycota</taxon>
        <taxon>Pucciniomycotina</taxon>
        <taxon>Microbotryomycetes</taxon>
        <taxon>Sporidiobolales</taxon>
        <taxon>Sporidiobolaceae</taxon>
        <taxon>Rhodotorula</taxon>
    </lineage>
</organism>
<dbReference type="Proteomes" id="UP001342314">
    <property type="component" value="Unassembled WGS sequence"/>
</dbReference>
<dbReference type="SMART" id="SM00279">
    <property type="entry name" value="HhH2"/>
    <property type="match status" value="1"/>
</dbReference>
<sequence length="662" mass="71758">MGVRDLTAIAKKFAPTCVTPQPSLRAFAGKRLAIDANLLTTKFHYAGTGTRSTSATSSEEGAEAHRHARAWYYFLEALRKEDIRPVVVFDGSTRVKAKERENERRRKARELQRLRAAAEGDRGERLREIRKVWSDVDIEERGTVAETFRSIVAQVFERSHTEPAAQSNVDKLDLPASAEGDESSLPSPPPPVNAPRTPAARDASISQADQKETATPLHQAAPTEVESPSPVPDASVLEPVRRPELPAEETTLSNASKLLATPAFGTLSAPVVALFSLYTAYRDDSSNPIYSKNQALVTTDEGAFFRSILQPESPAALISLEDVDIVSDDAKVELDEIIERSDKLSASHTKRSEAVPYTAFREVRRLVQAMGVPFLEPAPSEPHEAEGVCSALHALGLVDYVVSEDTDVAVYGAPLLRRITVTPSGTGREAREPMNVLDPVRLRDELGLTKEEFVDFALLCGTDFTERIPNLGPVTALKLIKEHKSIEAVLSATSGRYSPLDGDVSAYLQTVRDARAIFLTLPNLPLPTSSTASSAASADLLHPPIPPVNPDDDDAPASAPSSSFLGSLDPSPPAPELPALLRSYGISRPTFSPVPVLYPPDSDEWEDDELEVLEDALRLDLGDDGDAPLPLEEEDEAADGSAGAAKQRQNEALSAEFERMFL</sequence>
<accession>A0AAV5GJ46</accession>
<dbReference type="InterPro" id="IPR036279">
    <property type="entry name" value="5-3_exonuclease_C_sf"/>
</dbReference>
<keyword evidence="2" id="KW-0540">Nuclease</keyword>
<evidence type="ECO:0000256" key="6">
    <source>
        <dbReference type="SAM" id="MobiDB-lite"/>
    </source>
</evidence>
<reference evidence="9 10" key="1">
    <citation type="submission" date="2021-12" db="EMBL/GenBank/DDBJ databases">
        <title>High titer production of polyol ester of fatty acids by Rhodotorula paludigena BS15 towards product separation-free biomass refinery.</title>
        <authorList>
            <person name="Mano J."/>
            <person name="Ono H."/>
            <person name="Tanaka T."/>
            <person name="Naito K."/>
            <person name="Sushida H."/>
            <person name="Ike M."/>
            <person name="Tokuyasu K."/>
            <person name="Kitaoka M."/>
        </authorList>
    </citation>
    <scope>NUCLEOTIDE SEQUENCE [LARGE SCALE GENOMIC DNA]</scope>
    <source>
        <strain evidence="9 10">BS15</strain>
    </source>
</reference>
<dbReference type="InterPro" id="IPR006086">
    <property type="entry name" value="XPG-I_dom"/>
</dbReference>
<evidence type="ECO:0000313" key="9">
    <source>
        <dbReference type="EMBL" id="GJN89367.1"/>
    </source>
</evidence>
<feature type="compositionally biased region" description="Acidic residues" evidence="6">
    <location>
        <begin position="622"/>
        <end position="638"/>
    </location>
</feature>